<sequence length="412" mass="47894">MKILFITNLLPYPLDNGGKIKSYNTLEMLSEENDVDIFSFYESRKELDSLKYMKSKFNNVHIIEKPLTTSKNIKKMIFIAFRSLFNKLPFVLLKFKDNNMSQLLKKEISKNKYDLVYIDHLQLGVYWDILKMCNCPIYLDEHNCESQILKRKIKSGENILKNCFIRLEYKKLKNFEDKIVKKCDKVIVLSEEDKKCLMNGVDVNKNKFTVIPIPIQADFMKTIGSRINNKKTLNIMFLGTLTWFPNSQGIEWFVDKVIPKLEQTNSNYKLFIVGKDPSESLMNKCKQNNKIIVTGYVDDVNEYIEKCDIMIVPIFVGSGMRVKILEGLGKRIPIISTQIGAEGIDVENEKDILLAENEQEFINSIVKLTDNELYSSIQKSGRKLFDSKYSIEAVITNYKRLVLNDKELKKNE</sequence>
<dbReference type="Gene3D" id="3.40.50.2000">
    <property type="entry name" value="Glycogen Phosphorylase B"/>
    <property type="match status" value="2"/>
</dbReference>
<evidence type="ECO:0000313" key="1">
    <source>
        <dbReference type="EMBL" id="AGX45194.1"/>
    </source>
</evidence>
<keyword evidence="2" id="KW-1185">Reference proteome</keyword>
<name>U5MWL2_CLOSA</name>
<dbReference type="SUPFAM" id="SSF53756">
    <property type="entry name" value="UDP-Glycosyltransferase/glycogen phosphorylase"/>
    <property type="match status" value="1"/>
</dbReference>
<protein>
    <submittedName>
        <fullName evidence="1">Glycosyltransferase</fullName>
    </submittedName>
</protein>
<evidence type="ECO:0000313" key="2">
    <source>
        <dbReference type="Proteomes" id="UP000017118"/>
    </source>
</evidence>
<dbReference type="GO" id="GO:0016740">
    <property type="term" value="F:transferase activity"/>
    <property type="evidence" value="ECO:0007669"/>
    <property type="project" value="UniProtKB-KW"/>
</dbReference>
<organism evidence="1 2">
    <name type="scientific">Clostridium saccharobutylicum DSM 13864</name>
    <dbReference type="NCBI Taxonomy" id="1345695"/>
    <lineage>
        <taxon>Bacteria</taxon>
        <taxon>Bacillati</taxon>
        <taxon>Bacillota</taxon>
        <taxon>Clostridia</taxon>
        <taxon>Eubacteriales</taxon>
        <taxon>Clostridiaceae</taxon>
        <taxon>Clostridium</taxon>
    </lineage>
</organism>
<dbReference type="EMBL" id="CP006721">
    <property type="protein sequence ID" value="AGX45194.1"/>
    <property type="molecule type" value="Genomic_DNA"/>
</dbReference>
<dbReference type="PANTHER" id="PTHR12526:SF630">
    <property type="entry name" value="GLYCOSYLTRANSFERASE"/>
    <property type="match status" value="1"/>
</dbReference>
<gene>
    <name evidence="1" type="ORF">CLSA_c42340</name>
</gene>
<dbReference type="PANTHER" id="PTHR12526">
    <property type="entry name" value="GLYCOSYLTRANSFERASE"/>
    <property type="match status" value="1"/>
</dbReference>
<accession>U5MWL2</accession>
<dbReference type="PATRIC" id="fig|1345695.10.peg.2129"/>
<dbReference type="RefSeq" id="WP_022750242.1">
    <property type="nucleotide sequence ID" value="NC_022571.1"/>
</dbReference>
<dbReference type="eggNOG" id="COG0438">
    <property type="taxonomic scope" value="Bacteria"/>
</dbReference>
<reference evidence="1 2" key="1">
    <citation type="journal article" date="2013" name="Genome Announc.">
        <title>Complete Genome Sequence of the Solvent Producer Clostridium saccharobutylicum NCP262 (DSM 13864).</title>
        <authorList>
            <person name="Poehlein A."/>
            <person name="Hartwich K."/>
            <person name="Krabben P."/>
            <person name="Ehrenreich A."/>
            <person name="Liebl W."/>
            <person name="Durre P."/>
            <person name="Gottschalk G."/>
            <person name="Daniel R."/>
        </authorList>
    </citation>
    <scope>NUCLEOTIDE SEQUENCE [LARGE SCALE GENOMIC DNA]</scope>
    <source>
        <strain evidence="1">DSM 13864</strain>
    </source>
</reference>
<dbReference type="HOGENOM" id="CLU_028014_3_0_9"/>
<dbReference type="GeneID" id="55476513"/>
<proteinExistence type="predicted"/>
<keyword evidence="1" id="KW-0808">Transferase</keyword>
<dbReference type="OrthoDB" id="9807209at2"/>
<dbReference type="KEGG" id="csb:CLSA_c42340"/>
<dbReference type="AlphaFoldDB" id="U5MWL2"/>
<dbReference type="CDD" id="cd03801">
    <property type="entry name" value="GT4_PimA-like"/>
    <property type="match status" value="1"/>
</dbReference>
<dbReference type="Pfam" id="PF13692">
    <property type="entry name" value="Glyco_trans_1_4"/>
    <property type="match status" value="1"/>
</dbReference>
<dbReference type="Proteomes" id="UP000017118">
    <property type="component" value="Chromosome"/>
</dbReference>